<evidence type="ECO:0000313" key="2">
    <source>
        <dbReference type="Proteomes" id="UP000626786"/>
    </source>
</evidence>
<accession>A0ABR8UA26</accession>
<gene>
    <name evidence="1" type="ORF">H9649_09895</name>
</gene>
<proteinExistence type="predicted"/>
<dbReference type="SUPFAM" id="SSF46689">
    <property type="entry name" value="Homeodomain-like"/>
    <property type="match status" value="1"/>
</dbReference>
<reference evidence="1 2" key="1">
    <citation type="submission" date="2020-08" db="EMBL/GenBank/DDBJ databases">
        <title>A Genomic Blueprint of the Chicken Gut Microbiome.</title>
        <authorList>
            <person name="Gilroy R."/>
            <person name="Ravi A."/>
            <person name="Getino M."/>
            <person name="Pursley I."/>
            <person name="Horton D.L."/>
            <person name="Alikhan N.-F."/>
            <person name="Baker D."/>
            <person name="Gharbi K."/>
            <person name="Hall N."/>
            <person name="Watson M."/>
            <person name="Adriaenssens E.M."/>
            <person name="Foster-Nyarko E."/>
            <person name="Jarju S."/>
            <person name="Secka A."/>
            <person name="Antonio M."/>
            <person name="Oren A."/>
            <person name="Chaudhuri R."/>
            <person name="La Ragione R.M."/>
            <person name="Hildebrand F."/>
            <person name="Pallen M.J."/>
        </authorList>
    </citation>
    <scope>NUCLEOTIDE SEQUENCE [LARGE SCALE GENOMIC DNA]</scope>
    <source>
        <strain evidence="1 2">Sa2YVA2</strain>
    </source>
</reference>
<comment type="caution">
    <text evidence="1">The sequence shown here is derived from an EMBL/GenBank/DDBJ whole genome shotgun (WGS) entry which is preliminary data.</text>
</comment>
<organism evidence="1 2">
    <name type="scientific">Sporosarcina quadrami</name>
    <dbReference type="NCBI Taxonomy" id="2762234"/>
    <lineage>
        <taxon>Bacteria</taxon>
        <taxon>Bacillati</taxon>
        <taxon>Bacillota</taxon>
        <taxon>Bacilli</taxon>
        <taxon>Bacillales</taxon>
        <taxon>Caryophanaceae</taxon>
        <taxon>Sporosarcina</taxon>
    </lineage>
</organism>
<dbReference type="Gene3D" id="1.10.10.10">
    <property type="entry name" value="Winged helix-like DNA-binding domain superfamily/Winged helix DNA-binding domain"/>
    <property type="match status" value="1"/>
</dbReference>
<keyword evidence="2" id="KW-1185">Reference proteome</keyword>
<dbReference type="InterPro" id="IPR009057">
    <property type="entry name" value="Homeodomain-like_sf"/>
</dbReference>
<evidence type="ECO:0000313" key="1">
    <source>
        <dbReference type="EMBL" id="MBD7984896.1"/>
    </source>
</evidence>
<dbReference type="Pfam" id="PF01527">
    <property type="entry name" value="HTH_Tnp_1"/>
    <property type="match status" value="1"/>
</dbReference>
<dbReference type="Proteomes" id="UP000626786">
    <property type="component" value="Unassembled WGS sequence"/>
</dbReference>
<name>A0ABR8UA26_9BACL</name>
<dbReference type="InterPro" id="IPR036388">
    <property type="entry name" value="WH-like_DNA-bd_sf"/>
</dbReference>
<dbReference type="InterPro" id="IPR002514">
    <property type="entry name" value="Transposase_8"/>
</dbReference>
<dbReference type="RefSeq" id="WP_191694599.1">
    <property type="nucleotide sequence ID" value="NZ_JACSQN010000008.1"/>
</dbReference>
<protein>
    <submittedName>
        <fullName evidence="1">Transposase</fullName>
    </submittedName>
</protein>
<dbReference type="EMBL" id="JACSQN010000008">
    <property type="protein sequence ID" value="MBD7984896.1"/>
    <property type="molecule type" value="Genomic_DNA"/>
</dbReference>
<sequence>MGRLNRKRKQQASFEQKKYAVLEILEKGRHKNEVAIELDIHKNSLTNWINIYKEKGMDGLRSSDSARETDYHSELERLREIEKKYNEQLTEIEILKKFQAFLK</sequence>